<evidence type="ECO:0000259" key="6">
    <source>
        <dbReference type="SMART" id="SM00645"/>
    </source>
</evidence>
<protein>
    <submittedName>
        <fullName evidence="8">Uncharacterized protein</fullName>
    </submittedName>
</protein>
<reference evidence="8 9" key="1">
    <citation type="journal article" date="2018" name="Nat. Ecol. Evol.">
        <title>Shark genomes provide insights into elasmobranch evolution and the origin of vertebrates.</title>
        <authorList>
            <person name="Hara Y"/>
            <person name="Yamaguchi K"/>
            <person name="Onimaru K"/>
            <person name="Kadota M"/>
            <person name="Koyanagi M"/>
            <person name="Keeley SD"/>
            <person name="Tatsumi K"/>
            <person name="Tanaka K"/>
            <person name="Motone F"/>
            <person name="Kageyama Y"/>
            <person name="Nozu R"/>
            <person name="Adachi N"/>
            <person name="Nishimura O"/>
            <person name="Nakagawa R"/>
            <person name="Tanegashima C"/>
            <person name="Kiyatake I"/>
            <person name="Matsumoto R"/>
            <person name="Murakumo K"/>
            <person name="Nishida K"/>
            <person name="Terakita A"/>
            <person name="Kuratani S"/>
            <person name="Sato K"/>
            <person name="Hyodo S Kuraku.S."/>
        </authorList>
    </citation>
    <scope>NUCLEOTIDE SEQUENCE [LARGE SCALE GENOMIC DNA]</scope>
</reference>
<keyword evidence="5" id="KW-0732">Signal</keyword>
<evidence type="ECO:0000256" key="2">
    <source>
        <dbReference type="ARBA" id="ARBA00022670"/>
    </source>
</evidence>
<dbReference type="OMA" id="AKPPYWI"/>
<feature type="signal peptide" evidence="5">
    <location>
        <begin position="1"/>
        <end position="17"/>
    </location>
</feature>
<evidence type="ECO:0000256" key="4">
    <source>
        <dbReference type="ARBA" id="ARBA00022807"/>
    </source>
</evidence>
<dbReference type="OrthoDB" id="10253408at2759"/>
<accession>A0A401PSG6</accession>
<dbReference type="CDD" id="cd02248">
    <property type="entry name" value="Peptidase_C1A"/>
    <property type="match status" value="1"/>
</dbReference>
<dbReference type="InterPro" id="IPR013128">
    <property type="entry name" value="Peptidase_C1A"/>
</dbReference>
<dbReference type="PANTHER" id="PTHR12411">
    <property type="entry name" value="CYSTEINE PROTEASE FAMILY C1-RELATED"/>
    <property type="match status" value="1"/>
</dbReference>
<dbReference type="InterPro" id="IPR025661">
    <property type="entry name" value="Pept_asp_AS"/>
</dbReference>
<dbReference type="FunFam" id="3.90.70.10:FF:000006">
    <property type="entry name" value="Cathepsin S"/>
    <property type="match status" value="1"/>
</dbReference>
<comment type="caution">
    <text evidence="8">The sequence shown here is derived from an EMBL/GenBank/DDBJ whole genome shotgun (WGS) entry which is preliminary data.</text>
</comment>
<dbReference type="InterPro" id="IPR013201">
    <property type="entry name" value="Prot_inhib_I29"/>
</dbReference>
<feature type="domain" description="Peptidase C1A papain C-terminal" evidence="6">
    <location>
        <begin position="124"/>
        <end position="338"/>
    </location>
</feature>
<dbReference type="AlphaFoldDB" id="A0A401PSG6"/>
<dbReference type="GO" id="GO:0006508">
    <property type="term" value="P:proteolysis"/>
    <property type="evidence" value="ECO:0007669"/>
    <property type="project" value="UniProtKB-KW"/>
</dbReference>
<evidence type="ECO:0000313" key="9">
    <source>
        <dbReference type="Proteomes" id="UP000288216"/>
    </source>
</evidence>
<dbReference type="SMART" id="SM00645">
    <property type="entry name" value="Pept_C1"/>
    <property type="match status" value="1"/>
</dbReference>
<evidence type="ECO:0000313" key="8">
    <source>
        <dbReference type="EMBL" id="GCB76086.1"/>
    </source>
</evidence>
<dbReference type="PROSITE" id="PS00640">
    <property type="entry name" value="THIOL_PROTEASE_ASN"/>
    <property type="match status" value="1"/>
</dbReference>
<proteinExistence type="inferred from homology"/>
<dbReference type="InterPro" id="IPR038765">
    <property type="entry name" value="Papain-like_cys_pep_sf"/>
</dbReference>
<dbReference type="Pfam" id="PF00112">
    <property type="entry name" value="Peptidase_C1"/>
    <property type="match status" value="1"/>
</dbReference>
<dbReference type="InterPro" id="IPR000668">
    <property type="entry name" value="Peptidase_C1A_C"/>
</dbReference>
<dbReference type="Proteomes" id="UP000288216">
    <property type="component" value="Unassembled WGS sequence"/>
</dbReference>
<evidence type="ECO:0000259" key="7">
    <source>
        <dbReference type="SMART" id="SM00848"/>
    </source>
</evidence>
<dbReference type="InterPro" id="IPR039417">
    <property type="entry name" value="Peptidase_C1A_papain-like"/>
</dbReference>
<feature type="domain" description="Cathepsin propeptide inhibitor" evidence="7">
    <location>
        <begin position="27"/>
        <end position="87"/>
    </location>
</feature>
<organism evidence="8 9">
    <name type="scientific">Scyliorhinus torazame</name>
    <name type="common">Cloudy catshark</name>
    <name type="synonym">Catulus torazame</name>
    <dbReference type="NCBI Taxonomy" id="75743"/>
    <lineage>
        <taxon>Eukaryota</taxon>
        <taxon>Metazoa</taxon>
        <taxon>Chordata</taxon>
        <taxon>Craniata</taxon>
        <taxon>Vertebrata</taxon>
        <taxon>Chondrichthyes</taxon>
        <taxon>Elasmobranchii</taxon>
        <taxon>Galeomorphii</taxon>
        <taxon>Galeoidea</taxon>
        <taxon>Carcharhiniformes</taxon>
        <taxon>Scyliorhinidae</taxon>
        <taxon>Scyliorhinus</taxon>
    </lineage>
</organism>
<dbReference type="GO" id="GO:0008234">
    <property type="term" value="F:cysteine-type peptidase activity"/>
    <property type="evidence" value="ECO:0007669"/>
    <property type="project" value="UniProtKB-KW"/>
</dbReference>
<keyword evidence="3" id="KW-0378">Hydrolase</keyword>
<feature type="chain" id="PRO_5019156103" evidence="5">
    <location>
        <begin position="18"/>
        <end position="339"/>
    </location>
</feature>
<sequence length="339" mass="39202">MVFFLSVMCILTGVSMASTIPFIDKEWELWKLMYGKSYPNLEEDQARRGIWLDNLEKIDAHNAQYLQGNTMYEMTMNQFGDLTPMEFANLYTDARISEMVNYTDDALFGFEMEELEEMEEINDLPQEVDWRKMHYVGKIKDQGMCLSCYAFTAVGALEGQLAKKKKQLIELSVQNIIDCSDEYRNFGCRGGLPYHAFQYIRDHGIESEQSYPYQAKKNDKCSFNNSKSVIKIKGFRRIKNYSEKQLAAVIRRVGPLSVLICSAHDSWRFYKSGILDNADCNNKKIDHAVLLIGYVDEHPTGYWIIKNSWGTSWGERGYIRLVKGKNMCKITHCASYPII</sequence>
<dbReference type="SMART" id="SM00848">
    <property type="entry name" value="Inhibitor_I29"/>
    <property type="match status" value="1"/>
</dbReference>
<dbReference type="EMBL" id="BFAA01017783">
    <property type="protein sequence ID" value="GCB76086.1"/>
    <property type="molecule type" value="Genomic_DNA"/>
</dbReference>
<keyword evidence="4" id="KW-0788">Thiol protease</keyword>
<dbReference type="PRINTS" id="PR00705">
    <property type="entry name" value="PAPAIN"/>
</dbReference>
<dbReference type="STRING" id="75743.A0A401PSG6"/>
<name>A0A401PSG6_SCYTO</name>
<comment type="similarity">
    <text evidence="1">Belongs to the peptidase C1 family.</text>
</comment>
<dbReference type="SUPFAM" id="SSF54001">
    <property type="entry name" value="Cysteine proteinases"/>
    <property type="match status" value="1"/>
</dbReference>
<dbReference type="Gene3D" id="3.90.70.10">
    <property type="entry name" value="Cysteine proteinases"/>
    <property type="match status" value="1"/>
</dbReference>
<evidence type="ECO:0000256" key="3">
    <source>
        <dbReference type="ARBA" id="ARBA00022801"/>
    </source>
</evidence>
<evidence type="ECO:0000256" key="5">
    <source>
        <dbReference type="SAM" id="SignalP"/>
    </source>
</evidence>
<keyword evidence="2" id="KW-0645">Protease</keyword>
<keyword evidence="9" id="KW-1185">Reference proteome</keyword>
<dbReference type="Pfam" id="PF08246">
    <property type="entry name" value="Inhibitor_I29"/>
    <property type="match status" value="1"/>
</dbReference>
<gene>
    <name evidence="8" type="ORF">scyTo_0020978</name>
</gene>
<evidence type="ECO:0000256" key="1">
    <source>
        <dbReference type="ARBA" id="ARBA00008455"/>
    </source>
</evidence>